<evidence type="ECO:0000313" key="2">
    <source>
        <dbReference type="EMBL" id="CAB4173357.1"/>
    </source>
</evidence>
<dbReference type="EMBL" id="LR796897">
    <property type="protein sequence ID" value="CAB4173357.1"/>
    <property type="molecule type" value="Genomic_DNA"/>
</dbReference>
<accession>A0A6J5LQW4</accession>
<evidence type="ECO:0000313" key="1">
    <source>
        <dbReference type="EMBL" id="CAB4136601.1"/>
    </source>
</evidence>
<protein>
    <submittedName>
        <fullName evidence="1">Uncharacterized protein</fullName>
    </submittedName>
</protein>
<reference evidence="1" key="1">
    <citation type="submission" date="2020-04" db="EMBL/GenBank/DDBJ databases">
        <authorList>
            <person name="Chiriac C."/>
            <person name="Salcher M."/>
            <person name="Ghai R."/>
            <person name="Kavagutti S V."/>
        </authorList>
    </citation>
    <scope>NUCLEOTIDE SEQUENCE</scope>
</reference>
<organism evidence="1">
    <name type="scientific">uncultured Caudovirales phage</name>
    <dbReference type="NCBI Taxonomy" id="2100421"/>
    <lineage>
        <taxon>Viruses</taxon>
        <taxon>Duplodnaviria</taxon>
        <taxon>Heunggongvirae</taxon>
        <taxon>Uroviricota</taxon>
        <taxon>Caudoviricetes</taxon>
        <taxon>Peduoviridae</taxon>
        <taxon>Maltschvirus</taxon>
        <taxon>Maltschvirus maltsch</taxon>
    </lineage>
</organism>
<gene>
    <name evidence="1" type="ORF">UFOVP309_39</name>
    <name evidence="2" type="ORF">UFOVP946_46</name>
</gene>
<name>A0A6J5LQW4_9CAUD</name>
<proteinExistence type="predicted"/>
<sequence>MGLNFQNIKGDTFEQVTFELLLNDEPYSLDDAVIRMQLRKEYGGIPFLSLTSVANAGITITNANDGLFKINKQIINIEPFNYLYDIEIEFGNGTVKTYISGNFLIKSDVTR</sequence>
<dbReference type="EMBL" id="LR796320">
    <property type="protein sequence ID" value="CAB4136601.1"/>
    <property type="molecule type" value="Genomic_DNA"/>
</dbReference>